<comment type="caution">
    <text evidence="1">The sequence shown here is derived from an EMBL/GenBank/DDBJ whole genome shotgun (WGS) entry which is preliminary data.</text>
</comment>
<sequence length="149" mass="17106">MDIFLTRDPRWWLWERYTIINTKIYGRRLIDEKSIKAFGFDDTETDAGAFNGSIELFKNALKHLLDAVRGSLPLRNDHISGWSSALNGKRDRMKIQTFRPHRVNSHRILERCALNGVEWSAHECPALIAYAAPVLRARTKLGQGEILTS</sequence>
<organism evidence="1 2">
    <name type="scientific">Araneus ventricosus</name>
    <name type="common">Orbweaver spider</name>
    <name type="synonym">Epeira ventricosa</name>
    <dbReference type="NCBI Taxonomy" id="182803"/>
    <lineage>
        <taxon>Eukaryota</taxon>
        <taxon>Metazoa</taxon>
        <taxon>Ecdysozoa</taxon>
        <taxon>Arthropoda</taxon>
        <taxon>Chelicerata</taxon>
        <taxon>Arachnida</taxon>
        <taxon>Araneae</taxon>
        <taxon>Araneomorphae</taxon>
        <taxon>Entelegynae</taxon>
        <taxon>Araneoidea</taxon>
        <taxon>Araneidae</taxon>
        <taxon>Araneus</taxon>
    </lineage>
</organism>
<name>A0A4Y2SEF2_ARAVE</name>
<gene>
    <name evidence="1" type="ORF">AVEN_64255_1</name>
</gene>
<proteinExistence type="predicted"/>
<dbReference type="AlphaFoldDB" id="A0A4Y2SEF2"/>
<reference evidence="1 2" key="1">
    <citation type="journal article" date="2019" name="Sci. Rep.">
        <title>Orb-weaving spider Araneus ventricosus genome elucidates the spidroin gene catalogue.</title>
        <authorList>
            <person name="Kono N."/>
            <person name="Nakamura H."/>
            <person name="Ohtoshi R."/>
            <person name="Moran D.A.P."/>
            <person name="Shinohara A."/>
            <person name="Yoshida Y."/>
            <person name="Fujiwara M."/>
            <person name="Mori M."/>
            <person name="Tomita M."/>
            <person name="Arakawa K."/>
        </authorList>
    </citation>
    <scope>NUCLEOTIDE SEQUENCE [LARGE SCALE GENOMIC DNA]</scope>
</reference>
<accession>A0A4Y2SEF2</accession>
<protein>
    <submittedName>
        <fullName evidence="1">Uncharacterized protein</fullName>
    </submittedName>
</protein>
<dbReference type="Proteomes" id="UP000499080">
    <property type="component" value="Unassembled WGS sequence"/>
</dbReference>
<keyword evidence="2" id="KW-1185">Reference proteome</keyword>
<evidence type="ECO:0000313" key="2">
    <source>
        <dbReference type="Proteomes" id="UP000499080"/>
    </source>
</evidence>
<evidence type="ECO:0000313" key="1">
    <source>
        <dbReference type="EMBL" id="GBN86271.1"/>
    </source>
</evidence>
<dbReference type="EMBL" id="BGPR01021206">
    <property type="protein sequence ID" value="GBN86271.1"/>
    <property type="molecule type" value="Genomic_DNA"/>
</dbReference>